<keyword evidence="8" id="KW-0812">Transmembrane</keyword>
<dbReference type="InterPro" id="IPR035965">
    <property type="entry name" value="PAS-like_dom_sf"/>
</dbReference>
<dbReference type="NCBIfam" id="TIGR00229">
    <property type="entry name" value="sensory_box"/>
    <property type="match status" value="1"/>
</dbReference>
<dbReference type="CDD" id="cd00082">
    <property type="entry name" value="HisKA"/>
    <property type="match status" value="1"/>
</dbReference>
<dbReference type="Gene3D" id="3.30.450.20">
    <property type="entry name" value="PAS domain"/>
    <property type="match status" value="1"/>
</dbReference>
<evidence type="ECO:0000256" key="8">
    <source>
        <dbReference type="PROSITE-ProRule" id="PRU00244"/>
    </source>
</evidence>
<dbReference type="CDD" id="cd00075">
    <property type="entry name" value="HATPase"/>
    <property type="match status" value="1"/>
</dbReference>
<accession>A0A158EIQ2</accession>
<organism evidence="12 13">
    <name type="scientific">Caballeronia calidae</name>
    <dbReference type="NCBI Taxonomy" id="1777139"/>
    <lineage>
        <taxon>Bacteria</taxon>
        <taxon>Pseudomonadati</taxon>
        <taxon>Pseudomonadota</taxon>
        <taxon>Betaproteobacteria</taxon>
        <taxon>Burkholderiales</taxon>
        <taxon>Burkholderiaceae</taxon>
        <taxon>Caballeronia</taxon>
    </lineage>
</organism>
<dbReference type="EMBL" id="FCOX02000131">
    <property type="protein sequence ID" value="SAL06728.1"/>
    <property type="molecule type" value="Genomic_DNA"/>
</dbReference>
<dbReference type="InterPro" id="IPR005467">
    <property type="entry name" value="His_kinase_dom"/>
</dbReference>
<feature type="region of interest" description="Disordered" evidence="9">
    <location>
        <begin position="626"/>
        <end position="645"/>
    </location>
</feature>
<evidence type="ECO:0000256" key="9">
    <source>
        <dbReference type="SAM" id="MobiDB-lite"/>
    </source>
</evidence>
<dbReference type="Pfam" id="PF00512">
    <property type="entry name" value="HisKA"/>
    <property type="match status" value="1"/>
</dbReference>
<feature type="domain" description="MHYT" evidence="11">
    <location>
        <begin position="5"/>
        <end position="197"/>
    </location>
</feature>
<keyword evidence="7" id="KW-0902">Two-component regulatory system</keyword>
<evidence type="ECO:0000256" key="4">
    <source>
        <dbReference type="ARBA" id="ARBA00022553"/>
    </source>
</evidence>
<dbReference type="PRINTS" id="PR00344">
    <property type="entry name" value="BCTRLSENSOR"/>
</dbReference>
<comment type="caution">
    <text evidence="12">The sequence shown here is derived from an EMBL/GenBank/DDBJ whole genome shotgun (WGS) entry which is preliminary data.</text>
</comment>
<keyword evidence="6 12" id="KW-0418">Kinase</keyword>
<comment type="subcellular location">
    <subcellularLocation>
        <location evidence="2">Cell inner membrane</location>
        <topology evidence="2">Multi-pass membrane protein</topology>
    </subcellularLocation>
</comment>
<keyword evidence="4" id="KW-0597">Phosphoprotein</keyword>
<feature type="transmembrane region" description="Helical" evidence="8">
    <location>
        <begin position="135"/>
        <end position="155"/>
    </location>
</feature>
<evidence type="ECO:0000256" key="3">
    <source>
        <dbReference type="ARBA" id="ARBA00012438"/>
    </source>
</evidence>
<gene>
    <name evidence="12" type="ORF">AWB78_08215</name>
</gene>
<dbReference type="PROSITE" id="PS50109">
    <property type="entry name" value="HIS_KIN"/>
    <property type="match status" value="1"/>
</dbReference>
<evidence type="ECO:0000256" key="7">
    <source>
        <dbReference type="ARBA" id="ARBA00023012"/>
    </source>
</evidence>
<dbReference type="Proteomes" id="UP000071859">
    <property type="component" value="Unassembled WGS sequence"/>
</dbReference>
<dbReference type="InterPro" id="IPR000014">
    <property type="entry name" value="PAS"/>
</dbReference>
<evidence type="ECO:0000259" key="11">
    <source>
        <dbReference type="PROSITE" id="PS50924"/>
    </source>
</evidence>
<dbReference type="SUPFAM" id="SSF55785">
    <property type="entry name" value="PYP-like sensor domain (PAS domain)"/>
    <property type="match status" value="1"/>
</dbReference>
<evidence type="ECO:0000256" key="1">
    <source>
        <dbReference type="ARBA" id="ARBA00000085"/>
    </source>
</evidence>
<keyword evidence="5" id="KW-0808">Transferase</keyword>
<dbReference type="OrthoDB" id="224978at2"/>
<feature type="domain" description="Histidine kinase" evidence="10">
    <location>
        <begin position="412"/>
        <end position="631"/>
    </location>
</feature>
<dbReference type="Gene3D" id="3.30.565.10">
    <property type="entry name" value="Histidine kinase-like ATPase, C-terminal domain"/>
    <property type="match status" value="1"/>
</dbReference>
<dbReference type="SMART" id="SM00388">
    <property type="entry name" value="HisKA"/>
    <property type="match status" value="1"/>
</dbReference>
<evidence type="ECO:0000256" key="5">
    <source>
        <dbReference type="ARBA" id="ARBA00022679"/>
    </source>
</evidence>
<feature type="transmembrane region" description="Helical" evidence="8">
    <location>
        <begin position="40"/>
        <end position="66"/>
    </location>
</feature>
<dbReference type="Gene3D" id="1.10.287.130">
    <property type="match status" value="1"/>
</dbReference>
<dbReference type="Pfam" id="PF02518">
    <property type="entry name" value="HATPase_c"/>
    <property type="match status" value="1"/>
</dbReference>
<dbReference type="SUPFAM" id="SSF47384">
    <property type="entry name" value="Homodimeric domain of signal transducing histidine kinase"/>
    <property type="match status" value="1"/>
</dbReference>
<feature type="transmembrane region" description="Helical" evidence="8">
    <location>
        <begin position="176"/>
        <end position="197"/>
    </location>
</feature>
<dbReference type="InterPro" id="IPR003661">
    <property type="entry name" value="HisK_dim/P_dom"/>
</dbReference>
<dbReference type="InterPro" id="IPR036097">
    <property type="entry name" value="HisK_dim/P_sf"/>
</dbReference>
<feature type="transmembrane region" description="Helical" evidence="8">
    <location>
        <begin position="6"/>
        <end position="28"/>
    </location>
</feature>
<evidence type="ECO:0000259" key="10">
    <source>
        <dbReference type="PROSITE" id="PS50109"/>
    </source>
</evidence>
<dbReference type="Pfam" id="PF08448">
    <property type="entry name" value="PAS_4"/>
    <property type="match status" value="1"/>
</dbReference>
<evidence type="ECO:0000256" key="6">
    <source>
        <dbReference type="ARBA" id="ARBA00022777"/>
    </source>
</evidence>
<dbReference type="AlphaFoldDB" id="A0A158EIQ2"/>
<dbReference type="EC" id="2.7.13.3" evidence="3"/>
<feature type="transmembrane region" description="Helical" evidence="8">
    <location>
        <begin position="104"/>
        <end position="123"/>
    </location>
</feature>
<dbReference type="InterPro" id="IPR004358">
    <property type="entry name" value="Sig_transdc_His_kin-like_C"/>
</dbReference>
<dbReference type="InterPro" id="IPR050736">
    <property type="entry name" value="Sensor_HK_Regulatory"/>
</dbReference>
<feature type="transmembrane region" description="Helical" evidence="8">
    <location>
        <begin position="78"/>
        <end position="97"/>
    </location>
</feature>
<dbReference type="CDD" id="cd00130">
    <property type="entry name" value="PAS"/>
    <property type="match status" value="1"/>
</dbReference>
<dbReference type="InterPro" id="IPR036890">
    <property type="entry name" value="HATPase_C_sf"/>
</dbReference>
<dbReference type="GO" id="GO:0000155">
    <property type="term" value="F:phosphorelay sensor kinase activity"/>
    <property type="evidence" value="ECO:0007669"/>
    <property type="project" value="InterPro"/>
</dbReference>
<dbReference type="SMART" id="SM00387">
    <property type="entry name" value="HATPase_c"/>
    <property type="match status" value="1"/>
</dbReference>
<dbReference type="InterPro" id="IPR005330">
    <property type="entry name" value="MHYT_dom"/>
</dbReference>
<feature type="transmembrane region" description="Helical" evidence="8">
    <location>
        <begin position="217"/>
        <end position="234"/>
    </location>
</feature>
<reference evidence="12" key="1">
    <citation type="submission" date="2016-01" db="EMBL/GenBank/DDBJ databases">
        <authorList>
            <person name="Peeters C."/>
        </authorList>
    </citation>
    <scope>NUCLEOTIDE SEQUENCE</scope>
    <source>
        <strain evidence="12">LMG 29321</strain>
    </source>
</reference>
<proteinExistence type="predicted"/>
<comment type="catalytic activity">
    <reaction evidence="1">
        <text>ATP + protein L-histidine = ADP + protein N-phospho-L-histidine.</text>
        <dbReference type="EC" id="2.7.13.3"/>
    </reaction>
</comment>
<dbReference type="PANTHER" id="PTHR43711:SF1">
    <property type="entry name" value="HISTIDINE KINASE 1"/>
    <property type="match status" value="1"/>
</dbReference>
<dbReference type="SUPFAM" id="SSF55874">
    <property type="entry name" value="ATPase domain of HSP90 chaperone/DNA topoisomerase II/histidine kinase"/>
    <property type="match status" value="1"/>
</dbReference>
<evidence type="ECO:0000256" key="2">
    <source>
        <dbReference type="ARBA" id="ARBA00004429"/>
    </source>
</evidence>
<dbReference type="FunFam" id="3.30.565.10:FF:000006">
    <property type="entry name" value="Sensor histidine kinase WalK"/>
    <property type="match status" value="1"/>
</dbReference>
<dbReference type="PROSITE" id="PS50924">
    <property type="entry name" value="MHYT"/>
    <property type="match status" value="1"/>
</dbReference>
<dbReference type="Pfam" id="PF03707">
    <property type="entry name" value="MHYT"/>
    <property type="match status" value="3"/>
</dbReference>
<dbReference type="PANTHER" id="PTHR43711">
    <property type="entry name" value="TWO-COMPONENT HISTIDINE KINASE"/>
    <property type="match status" value="1"/>
</dbReference>
<evidence type="ECO:0000313" key="13">
    <source>
        <dbReference type="Proteomes" id="UP000071859"/>
    </source>
</evidence>
<evidence type="ECO:0000313" key="12">
    <source>
        <dbReference type="EMBL" id="SAL06728.1"/>
    </source>
</evidence>
<dbReference type="InterPro" id="IPR013656">
    <property type="entry name" value="PAS_4"/>
</dbReference>
<protein>
    <recommendedName>
        <fullName evidence="3">histidine kinase</fullName>
        <ecNumber evidence="3">2.7.13.3</ecNumber>
    </recommendedName>
</protein>
<dbReference type="GO" id="GO:0005886">
    <property type="term" value="C:plasma membrane"/>
    <property type="evidence" value="ECO:0007669"/>
    <property type="project" value="UniProtKB-SubCell"/>
</dbReference>
<keyword evidence="8" id="KW-0472">Membrane</keyword>
<sequence>MSGSYSLPLVGLSVFLATALSFIALLMVGARSQNRGANAVWAAATALVLGTGIWSMHFVGMLAFRLPVAVGFDFTTTLASWAAAVLVCWLGLTFVMTPEPAQSSVLLGALVMGAGIAVMHYSGMSAMQMTPSIRYISTRAALSVLVGMGASYAALRMVTQLRSEEKVSIGKQACAACLMGIAVSGLHYIAMTAAVFPPDCVSRAVSDFDQRGFVLDIFVAILAVLGIALATALLQTRKEARLREAEQSRKLSTTASELLASEQRFKAAQEVAVDPFIILKAQRNEATITDFSFEYANPAALGFFGATEQDVIGQRFLSRFPSASTNGLFAVHVRVATDGTSATLEQEYVGDGISGWLRINVVKLFDGVAITFADITERKALEQLAEVMLEDQSKALELAEKKNVMKDSFIAAVSHELRNPVNAVLSWIEVLKRTSATASSTTGNVLRRIEDSAKAQARLVNDLLDASAVAGGKVRLVMQSVKLAEVVASTVSDAAIVASKSGVEVRLGVAEDCAVIADEHRLRQVLANLLQNAVKFSNPGDTVTANVRCRVDSAVIEVQDTGIGIDPAMLPHVFERFAQEETADRSRVRGGVGLGLAISKQLVEAHGGKIEAFSNGPGTGTKFTISLPASSPSQAPQDVRSTDYF</sequence>
<keyword evidence="13" id="KW-1185">Reference proteome</keyword>
<feature type="compositionally biased region" description="Low complexity" evidence="9">
    <location>
        <begin position="628"/>
        <end position="637"/>
    </location>
</feature>
<name>A0A158EIQ2_9BURK</name>
<dbReference type="InterPro" id="IPR003594">
    <property type="entry name" value="HATPase_dom"/>
</dbReference>
<keyword evidence="8" id="KW-1133">Transmembrane helix</keyword>